<reference evidence="4" key="1">
    <citation type="journal article" date="2015" name="Genome Announc.">
        <title>Draft whole-genome sequence of the biocontrol agent Trichoderma harzianum T6776.</title>
        <authorList>
            <person name="Baroncelli R."/>
            <person name="Piaggeschi G."/>
            <person name="Fiorini L."/>
            <person name="Bertolini E."/>
            <person name="Zapparata A."/>
            <person name="Pe M.E."/>
            <person name="Sarrocco S."/>
            <person name="Vannacci G."/>
        </authorList>
    </citation>
    <scope>NUCLEOTIDE SEQUENCE [LARGE SCALE GENOMIC DNA]</scope>
    <source>
        <strain evidence="4">T6776</strain>
    </source>
</reference>
<dbReference type="Proteomes" id="UP000034112">
    <property type="component" value="Unassembled WGS sequence"/>
</dbReference>
<dbReference type="EMBL" id="JOKZ01000045">
    <property type="protein sequence ID" value="KKP05606.1"/>
    <property type="molecule type" value="Genomic_DNA"/>
</dbReference>
<feature type="domain" description="Heterokaryon incompatibility" evidence="2">
    <location>
        <begin position="45"/>
        <end position="154"/>
    </location>
</feature>
<evidence type="ECO:0000256" key="1">
    <source>
        <dbReference type="SAM" id="MobiDB-lite"/>
    </source>
</evidence>
<dbReference type="Pfam" id="PF06985">
    <property type="entry name" value="HET"/>
    <property type="match status" value="1"/>
</dbReference>
<sequence>MVQQYTFMDLETTRHIRLLTLSPGEYDALLLCTISEFPLDHSPEYEALSYAWGAPDAQAEVRPSLSLNGQRFDISDTLEQALRRLRRPDIPRIMWIDRVCINQRNNDERNAQVATMPDIYRGAVRVVAWIGEKTQDSDRALSFLKEMAMHQKYQLRHTWIGETRQGSDTSSECGEGRYISPTGERGISGDGESIEDAWQPYSLELSEEEKQ</sequence>
<dbReference type="PANTHER" id="PTHR24148">
    <property type="entry name" value="ANKYRIN REPEAT DOMAIN-CONTAINING PROTEIN 39 HOMOLOG-RELATED"/>
    <property type="match status" value="1"/>
</dbReference>
<dbReference type="AlphaFoldDB" id="A0A0F9XLF1"/>
<evidence type="ECO:0000313" key="3">
    <source>
        <dbReference type="EMBL" id="KKP05606.1"/>
    </source>
</evidence>
<dbReference type="OMA" id="NDERNAQ"/>
<protein>
    <submittedName>
        <fullName evidence="3">Heterokaryon incompatibility protein</fullName>
    </submittedName>
</protein>
<dbReference type="InterPro" id="IPR010730">
    <property type="entry name" value="HET"/>
</dbReference>
<dbReference type="InterPro" id="IPR052895">
    <property type="entry name" value="HetReg/Transcr_Mod"/>
</dbReference>
<feature type="region of interest" description="Disordered" evidence="1">
    <location>
        <begin position="164"/>
        <end position="211"/>
    </location>
</feature>
<organism evidence="3 4">
    <name type="scientific">Trichoderma harzianum</name>
    <name type="common">Hypocrea lixii</name>
    <dbReference type="NCBI Taxonomy" id="5544"/>
    <lineage>
        <taxon>Eukaryota</taxon>
        <taxon>Fungi</taxon>
        <taxon>Dikarya</taxon>
        <taxon>Ascomycota</taxon>
        <taxon>Pezizomycotina</taxon>
        <taxon>Sordariomycetes</taxon>
        <taxon>Hypocreomycetidae</taxon>
        <taxon>Hypocreales</taxon>
        <taxon>Hypocreaceae</taxon>
        <taxon>Trichoderma</taxon>
    </lineage>
</organism>
<dbReference type="PANTHER" id="PTHR24148:SF64">
    <property type="entry name" value="HETEROKARYON INCOMPATIBILITY DOMAIN-CONTAINING PROTEIN"/>
    <property type="match status" value="1"/>
</dbReference>
<accession>A0A0F9XLF1</accession>
<name>A0A0F9XLF1_TRIHA</name>
<dbReference type="OrthoDB" id="2157530at2759"/>
<evidence type="ECO:0000259" key="2">
    <source>
        <dbReference type="Pfam" id="PF06985"/>
    </source>
</evidence>
<proteinExistence type="predicted"/>
<comment type="caution">
    <text evidence="3">The sequence shown here is derived from an EMBL/GenBank/DDBJ whole genome shotgun (WGS) entry which is preliminary data.</text>
</comment>
<gene>
    <name evidence="3" type="ORF">THAR02_02332</name>
</gene>
<evidence type="ECO:0000313" key="4">
    <source>
        <dbReference type="Proteomes" id="UP000034112"/>
    </source>
</evidence>